<keyword evidence="1" id="KW-1133">Transmembrane helix</keyword>
<evidence type="ECO:0000256" key="1">
    <source>
        <dbReference type="SAM" id="Phobius"/>
    </source>
</evidence>
<keyword evidence="1" id="KW-0472">Membrane</keyword>
<name>A0A0B2A5Y1_9MICO</name>
<keyword evidence="1" id="KW-0812">Transmembrane</keyword>
<keyword evidence="4" id="KW-1185">Reference proteome</keyword>
<gene>
    <name evidence="3" type="ORF">LK09_08615</name>
</gene>
<dbReference type="Proteomes" id="UP000031030">
    <property type="component" value="Unassembled WGS sequence"/>
</dbReference>
<sequence>MRPLSDSAPPLTPDGATAQSWAREELRDPAYAAAHPTAFDRFARSVQEFFLHLFDAGAPGDSGRWLAVIACVVLVVLLIVAVVLWGRPRARRRAAAGDEPSLFGDVEHRTAAQLRKAAAAAADRADWDTAVILRQRALARGLAERGLLDTPPGTTVHGFARSAAVLLPDLRDELDAAATAFDDVRYLRLPGTAERYARVAHVDDAAASRTVAAEATT</sequence>
<reference evidence="3 4" key="1">
    <citation type="submission" date="2014-11" db="EMBL/GenBank/DDBJ databases">
        <title>Genome sequence of Microbacterium mangrovi MUSC 115(T).</title>
        <authorList>
            <person name="Lee L.-H."/>
        </authorList>
    </citation>
    <scope>NUCLEOTIDE SEQUENCE [LARGE SCALE GENOMIC DNA]</scope>
    <source>
        <strain evidence="3 4">MUSC 115</strain>
    </source>
</reference>
<dbReference type="AlphaFoldDB" id="A0A0B2A5Y1"/>
<evidence type="ECO:0000259" key="2">
    <source>
        <dbReference type="Pfam" id="PF13559"/>
    </source>
</evidence>
<dbReference type="Pfam" id="PF13559">
    <property type="entry name" value="DUF4129"/>
    <property type="match status" value="1"/>
</dbReference>
<protein>
    <recommendedName>
        <fullName evidence="2">Protein-glutamine gamma-glutamyltransferase-like C-terminal domain-containing protein</fullName>
    </recommendedName>
</protein>
<dbReference type="RefSeq" id="WP_039397877.1">
    <property type="nucleotide sequence ID" value="NZ_JTDK01000006.1"/>
</dbReference>
<organism evidence="3 4">
    <name type="scientific">Microbacterium mangrovi</name>
    <dbReference type="NCBI Taxonomy" id="1348253"/>
    <lineage>
        <taxon>Bacteria</taxon>
        <taxon>Bacillati</taxon>
        <taxon>Actinomycetota</taxon>
        <taxon>Actinomycetes</taxon>
        <taxon>Micrococcales</taxon>
        <taxon>Microbacteriaceae</taxon>
        <taxon>Microbacterium</taxon>
    </lineage>
</organism>
<feature type="domain" description="Protein-glutamine gamma-glutamyltransferase-like C-terminal" evidence="2">
    <location>
        <begin position="136"/>
        <end position="201"/>
    </location>
</feature>
<proteinExistence type="predicted"/>
<dbReference type="InterPro" id="IPR025403">
    <property type="entry name" value="TgpA-like_C"/>
</dbReference>
<evidence type="ECO:0000313" key="4">
    <source>
        <dbReference type="Proteomes" id="UP000031030"/>
    </source>
</evidence>
<dbReference type="EMBL" id="JTDK01000006">
    <property type="protein sequence ID" value="KHK98904.1"/>
    <property type="molecule type" value="Genomic_DNA"/>
</dbReference>
<comment type="caution">
    <text evidence="3">The sequence shown here is derived from an EMBL/GenBank/DDBJ whole genome shotgun (WGS) entry which is preliminary data.</text>
</comment>
<dbReference type="OrthoDB" id="3389322at2"/>
<evidence type="ECO:0000313" key="3">
    <source>
        <dbReference type="EMBL" id="KHK98904.1"/>
    </source>
</evidence>
<accession>A0A0B2A5Y1</accession>
<feature type="transmembrane region" description="Helical" evidence="1">
    <location>
        <begin position="65"/>
        <end position="85"/>
    </location>
</feature>
<dbReference type="STRING" id="1348253.LK09_08615"/>